<proteinExistence type="inferred from homology"/>
<dbReference type="InterPro" id="IPR001597">
    <property type="entry name" value="ArAA_b-elim_lyase/Thr_aldolase"/>
</dbReference>
<dbReference type="NCBIfam" id="NF041359">
    <property type="entry name" value="GntG_guanitoxin"/>
    <property type="match status" value="1"/>
</dbReference>
<dbReference type="EMBL" id="MCFI01000009">
    <property type="protein sequence ID" value="ORY82684.1"/>
    <property type="molecule type" value="Genomic_DNA"/>
</dbReference>
<evidence type="ECO:0000256" key="4">
    <source>
        <dbReference type="ARBA" id="ARBA00023239"/>
    </source>
</evidence>
<dbReference type="GO" id="GO:0008732">
    <property type="term" value="F:L-allo-threonine aldolase activity"/>
    <property type="evidence" value="ECO:0007669"/>
    <property type="project" value="TreeGrafter"/>
</dbReference>
<evidence type="ECO:0000256" key="5">
    <source>
        <dbReference type="PIRSR" id="PIRSR017617-1"/>
    </source>
</evidence>
<accession>A0A1Y2FH05</accession>
<reference evidence="7 8" key="1">
    <citation type="submission" date="2016-07" db="EMBL/GenBank/DDBJ databases">
        <title>Pervasive Adenine N6-methylation of Active Genes in Fungi.</title>
        <authorList>
            <consortium name="DOE Joint Genome Institute"/>
            <person name="Mondo S.J."/>
            <person name="Dannebaum R.O."/>
            <person name="Kuo R.C."/>
            <person name="Labutti K."/>
            <person name="Haridas S."/>
            <person name="Kuo A."/>
            <person name="Salamov A."/>
            <person name="Ahrendt S.R."/>
            <person name="Lipzen A."/>
            <person name="Sullivan W."/>
            <person name="Andreopoulos W.B."/>
            <person name="Clum A."/>
            <person name="Lindquist E."/>
            <person name="Daum C."/>
            <person name="Ramamoorthy G.K."/>
            <person name="Gryganskyi A."/>
            <person name="Culley D."/>
            <person name="Magnuson J.K."/>
            <person name="James T.Y."/>
            <person name="O'Malley M.A."/>
            <person name="Stajich J.E."/>
            <person name="Spatafora J.W."/>
            <person name="Visel A."/>
            <person name="Grigoriev I.V."/>
        </authorList>
    </citation>
    <scope>NUCLEOTIDE SEQUENCE [LARGE SCALE GENOMIC DNA]</scope>
    <source>
        <strain evidence="7 8">12-1054</strain>
    </source>
</reference>
<gene>
    <name evidence="7" type="ORF">BCR37DRAFT_319680</name>
</gene>
<dbReference type="GO" id="GO:0006567">
    <property type="term" value="P:L-threonine catabolic process"/>
    <property type="evidence" value="ECO:0007669"/>
    <property type="project" value="TreeGrafter"/>
</dbReference>
<comment type="similarity">
    <text evidence="2">Belongs to the threonine aldolase family.</text>
</comment>
<dbReference type="FunFam" id="3.40.640.10:FF:000030">
    <property type="entry name" value="Low-specificity L-threonine aldolase"/>
    <property type="match status" value="1"/>
</dbReference>
<evidence type="ECO:0000313" key="8">
    <source>
        <dbReference type="Proteomes" id="UP000193685"/>
    </source>
</evidence>
<dbReference type="Gene3D" id="3.90.1150.10">
    <property type="entry name" value="Aspartate Aminotransferase, domain 1"/>
    <property type="match status" value="1"/>
</dbReference>
<dbReference type="Proteomes" id="UP000193685">
    <property type="component" value="Unassembled WGS sequence"/>
</dbReference>
<evidence type="ECO:0000259" key="6">
    <source>
        <dbReference type="Pfam" id="PF01212"/>
    </source>
</evidence>
<dbReference type="Pfam" id="PF01212">
    <property type="entry name" value="Beta_elim_lyase"/>
    <property type="match status" value="1"/>
</dbReference>
<dbReference type="GeneID" id="63783584"/>
<dbReference type="AlphaFoldDB" id="A0A1Y2FH05"/>
<feature type="domain" description="Aromatic amino acid beta-eliminating lyase/threonine aldolase" evidence="6">
    <location>
        <begin position="17"/>
        <end position="300"/>
    </location>
</feature>
<organism evidence="7 8">
    <name type="scientific">Protomyces lactucae-debilis</name>
    <dbReference type="NCBI Taxonomy" id="2754530"/>
    <lineage>
        <taxon>Eukaryota</taxon>
        <taxon>Fungi</taxon>
        <taxon>Dikarya</taxon>
        <taxon>Ascomycota</taxon>
        <taxon>Taphrinomycotina</taxon>
        <taxon>Taphrinomycetes</taxon>
        <taxon>Taphrinales</taxon>
        <taxon>Protomycetaceae</taxon>
        <taxon>Protomyces</taxon>
    </lineage>
</organism>
<evidence type="ECO:0000313" key="7">
    <source>
        <dbReference type="EMBL" id="ORY82684.1"/>
    </source>
</evidence>
<dbReference type="OrthoDB" id="10261951at2759"/>
<sequence length="352" mass="38590">MTATTERPRAVYSSAGDFRSDTVTIPDDAMFAAMKQAHLGDDVYNESETTQDLEQYIADLCGKEAGLFCTSGTQGNQICLRTHLMQPPASVLCDKRAHIINYEAAGLAIFSQAMPQPIVAKNGKYLTLEEIQGELITGDDIHFADTRIVSLENTLNGVVFPYEEMKRISEWVRAQPGQRIVMHLDGARLWEASAATGVTMQQYGELFDTMSLCLSKGIGAPIGTVIVGTKDVMTRAKRFRKMMGGGLRQVGILTGAARYALDQQFPRGLKRVHEMAARAAQQAQDAGLTLKFPANTNMLWLDLGASGIEVDAWIKQASALGLIISGERLVFHHQISEKSEQAVAQLIQHFAR</sequence>
<dbReference type="PANTHER" id="PTHR48097:SF9">
    <property type="entry name" value="L-THREONINE ALDOLASE"/>
    <property type="match status" value="1"/>
</dbReference>
<evidence type="ECO:0000256" key="1">
    <source>
        <dbReference type="ARBA" id="ARBA00001933"/>
    </source>
</evidence>
<dbReference type="RefSeq" id="XP_040725555.1">
    <property type="nucleotide sequence ID" value="XM_040866985.1"/>
</dbReference>
<dbReference type="STRING" id="56484.A0A1Y2FH05"/>
<dbReference type="GO" id="GO:0005829">
    <property type="term" value="C:cytosol"/>
    <property type="evidence" value="ECO:0007669"/>
    <property type="project" value="TreeGrafter"/>
</dbReference>
<dbReference type="InterPro" id="IPR015421">
    <property type="entry name" value="PyrdxlP-dep_Trfase_major"/>
</dbReference>
<dbReference type="Gene3D" id="3.40.640.10">
    <property type="entry name" value="Type I PLP-dependent aspartate aminotransferase-like (Major domain)"/>
    <property type="match status" value="1"/>
</dbReference>
<dbReference type="SUPFAM" id="SSF53383">
    <property type="entry name" value="PLP-dependent transferases"/>
    <property type="match status" value="1"/>
</dbReference>
<comment type="cofactor">
    <cofactor evidence="1">
        <name>pyridoxal 5'-phosphate</name>
        <dbReference type="ChEBI" id="CHEBI:597326"/>
    </cofactor>
</comment>
<comment type="caution">
    <text evidence="7">The sequence shown here is derived from an EMBL/GenBank/DDBJ whole genome shotgun (WGS) entry which is preliminary data.</text>
</comment>
<dbReference type="InterPro" id="IPR015422">
    <property type="entry name" value="PyrdxlP-dep_Trfase_small"/>
</dbReference>
<evidence type="ECO:0000256" key="3">
    <source>
        <dbReference type="ARBA" id="ARBA00022898"/>
    </source>
</evidence>
<keyword evidence="8" id="KW-1185">Reference proteome</keyword>
<name>A0A1Y2FH05_PROLT</name>
<dbReference type="InterPro" id="IPR015424">
    <property type="entry name" value="PyrdxlP-dep_Trfase"/>
</dbReference>
<dbReference type="PANTHER" id="PTHR48097">
    <property type="entry name" value="L-THREONINE ALDOLASE-RELATED"/>
    <property type="match status" value="1"/>
</dbReference>
<protein>
    <submittedName>
        <fullName evidence="7">Threonine aldolase</fullName>
    </submittedName>
</protein>
<dbReference type="PIRSF" id="PIRSF017617">
    <property type="entry name" value="Thr_aldolase"/>
    <property type="match status" value="1"/>
</dbReference>
<dbReference type="GO" id="GO:0006545">
    <property type="term" value="P:glycine biosynthetic process"/>
    <property type="evidence" value="ECO:0007669"/>
    <property type="project" value="TreeGrafter"/>
</dbReference>
<feature type="modified residue" description="N6-(pyridoxal phosphate)lysine" evidence="5">
    <location>
        <position position="216"/>
    </location>
</feature>
<evidence type="ECO:0000256" key="2">
    <source>
        <dbReference type="ARBA" id="ARBA00006966"/>
    </source>
</evidence>
<keyword evidence="3" id="KW-0663">Pyridoxal phosphate</keyword>
<keyword evidence="4" id="KW-0456">Lyase</keyword>
<dbReference type="OMA" id="VQTNIVI"/>
<dbReference type="InterPro" id="IPR023603">
    <property type="entry name" value="Low_specificity_L-TA-like"/>
</dbReference>